<dbReference type="EMBL" id="JAXIVU010000012">
    <property type="protein sequence ID" value="MDY7219731.1"/>
    <property type="molecule type" value="Genomic_DNA"/>
</dbReference>
<evidence type="ECO:0000313" key="8">
    <source>
        <dbReference type="Proteomes" id="UP001294570"/>
    </source>
</evidence>
<name>A0ABU5GRW2_9GAMM</name>
<proteinExistence type="inferred from homology"/>
<keyword evidence="5 6" id="KW-0472">Membrane</keyword>
<evidence type="ECO:0000313" key="7">
    <source>
        <dbReference type="EMBL" id="MDY7219731.1"/>
    </source>
</evidence>
<gene>
    <name evidence="7" type="ORF">TOI97_09180</name>
</gene>
<evidence type="ECO:0000256" key="6">
    <source>
        <dbReference type="RuleBase" id="RU363041"/>
    </source>
</evidence>
<protein>
    <recommendedName>
        <fullName evidence="6">Probable membrane transporter protein</fullName>
    </recommendedName>
</protein>
<sequence length="249" mass="26650">MLDFILNIIIGGLLGFFGGLLGIGGGLFAIPTLSLLYGMDQQLAQGTALAMVVPNIVLGLYKYNQRNKIEWKAGTILSLSAFILSWFGAVIAIDLDHRTMRQIFIGFLIFIAIWNIIQTLGKRMSTGLRHLPWPYFATLGSMSGFLGGLFGVGSAVIATPIITMFFGATQVVAQGLSLAIAVPTTAATLATYSFHGQVNWMTGFAMAIGGVLTVSYGVRAAHSLPQHILKTVFSVFVLISAALLYGQLE</sequence>
<comment type="caution">
    <text evidence="7">The sequence shown here is derived from an EMBL/GenBank/DDBJ whole genome shotgun (WGS) entry which is preliminary data.</text>
</comment>
<evidence type="ECO:0000256" key="2">
    <source>
        <dbReference type="ARBA" id="ARBA00009142"/>
    </source>
</evidence>
<dbReference type="PANTHER" id="PTHR43701">
    <property type="entry name" value="MEMBRANE TRANSPORTER PROTEIN MJ0441-RELATED"/>
    <property type="match status" value="1"/>
</dbReference>
<evidence type="ECO:0000256" key="1">
    <source>
        <dbReference type="ARBA" id="ARBA00004141"/>
    </source>
</evidence>
<comment type="similarity">
    <text evidence="2 6">Belongs to the 4-toluene sulfonate uptake permease (TSUP) (TC 2.A.102) family.</text>
</comment>
<accession>A0ABU5GRW2</accession>
<dbReference type="Pfam" id="PF01925">
    <property type="entry name" value="TauE"/>
    <property type="match status" value="1"/>
</dbReference>
<keyword evidence="6" id="KW-1003">Cell membrane</keyword>
<feature type="transmembrane region" description="Helical" evidence="6">
    <location>
        <begin position="43"/>
        <end position="61"/>
    </location>
</feature>
<feature type="transmembrane region" description="Helical" evidence="6">
    <location>
        <begin position="204"/>
        <end position="222"/>
    </location>
</feature>
<dbReference type="InterPro" id="IPR051598">
    <property type="entry name" value="TSUP/Inactive_protease-like"/>
</dbReference>
<evidence type="ECO:0000256" key="5">
    <source>
        <dbReference type="ARBA" id="ARBA00023136"/>
    </source>
</evidence>
<feature type="transmembrane region" description="Helical" evidence="6">
    <location>
        <begin position="73"/>
        <end position="93"/>
    </location>
</feature>
<feature type="transmembrane region" description="Helical" evidence="6">
    <location>
        <begin position="12"/>
        <end position="37"/>
    </location>
</feature>
<dbReference type="PANTHER" id="PTHR43701:SF2">
    <property type="entry name" value="MEMBRANE TRANSPORTER PROTEIN YJNA-RELATED"/>
    <property type="match status" value="1"/>
</dbReference>
<evidence type="ECO:0000256" key="3">
    <source>
        <dbReference type="ARBA" id="ARBA00022692"/>
    </source>
</evidence>
<dbReference type="RefSeq" id="WP_321553820.1">
    <property type="nucleotide sequence ID" value="NZ_JAXIVU010000012.1"/>
</dbReference>
<feature type="transmembrane region" description="Helical" evidence="6">
    <location>
        <begin position="133"/>
        <end position="166"/>
    </location>
</feature>
<organism evidence="7 8">
    <name type="scientific">Denitrificimonas halotolerans</name>
    <dbReference type="NCBI Taxonomy" id="3098930"/>
    <lineage>
        <taxon>Bacteria</taxon>
        <taxon>Pseudomonadati</taxon>
        <taxon>Pseudomonadota</taxon>
        <taxon>Gammaproteobacteria</taxon>
        <taxon>Pseudomonadales</taxon>
        <taxon>Pseudomonadaceae</taxon>
        <taxon>Denitrificimonas</taxon>
    </lineage>
</organism>
<feature type="transmembrane region" description="Helical" evidence="6">
    <location>
        <begin position="99"/>
        <end position="121"/>
    </location>
</feature>
<reference evidence="7 8" key="1">
    <citation type="submission" date="2023-12" db="EMBL/GenBank/DDBJ databases">
        <title>Denitrificimonas halotolerans sp. nov.,a novel species isolated from landfill leachate.</title>
        <authorList>
            <person name="Wang S."/>
        </authorList>
    </citation>
    <scope>NUCLEOTIDE SEQUENCE [LARGE SCALE GENOMIC DNA]</scope>
    <source>
        <strain evidence="7 8">JX-1</strain>
    </source>
</reference>
<evidence type="ECO:0000256" key="4">
    <source>
        <dbReference type="ARBA" id="ARBA00022989"/>
    </source>
</evidence>
<dbReference type="InterPro" id="IPR002781">
    <property type="entry name" value="TM_pro_TauE-like"/>
</dbReference>
<feature type="transmembrane region" description="Helical" evidence="6">
    <location>
        <begin position="228"/>
        <end position="246"/>
    </location>
</feature>
<comment type="subcellular location">
    <subcellularLocation>
        <location evidence="6">Cell membrane</location>
        <topology evidence="6">Multi-pass membrane protein</topology>
    </subcellularLocation>
    <subcellularLocation>
        <location evidence="1">Membrane</location>
        <topology evidence="1">Multi-pass membrane protein</topology>
    </subcellularLocation>
</comment>
<keyword evidence="8" id="KW-1185">Reference proteome</keyword>
<keyword evidence="4 6" id="KW-1133">Transmembrane helix</keyword>
<keyword evidence="3 6" id="KW-0812">Transmembrane</keyword>
<dbReference type="Proteomes" id="UP001294570">
    <property type="component" value="Unassembled WGS sequence"/>
</dbReference>